<protein>
    <submittedName>
        <fullName evidence="1">Uncharacterized protein</fullName>
    </submittedName>
</protein>
<organism evidence="1">
    <name type="scientific">Prunus dulcis</name>
    <name type="common">Almond</name>
    <name type="synonym">Amygdalus dulcis</name>
    <dbReference type="NCBI Taxonomy" id="3755"/>
    <lineage>
        <taxon>Eukaryota</taxon>
        <taxon>Viridiplantae</taxon>
        <taxon>Streptophyta</taxon>
        <taxon>Embryophyta</taxon>
        <taxon>Tracheophyta</taxon>
        <taxon>Spermatophyta</taxon>
        <taxon>Magnoliopsida</taxon>
        <taxon>eudicotyledons</taxon>
        <taxon>Gunneridae</taxon>
        <taxon>Pentapetalae</taxon>
        <taxon>rosids</taxon>
        <taxon>fabids</taxon>
        <taxon>Rosales</taxon>
        <taxon>Rosaceae</taxon>
        <taxon>Amygdaloideae</taxon>
        <taxon>Amygdaleae</taxon>
        <taxon>Prunus</taxon>
    </lineage>
</organism>
<gene>
    <name evidence="1" type="ORF">Prudu_007452</name>
</gene>
<evidence type="ECO:0000313" key="1">
    <source>
        <dbReference type="EMBL" id="BBG98126.1"/>
    </source>
</evidence>
<dbReference type="EMBL" id="AP019298">
    <property type="protein sequence ID" value="BBG98126.1"/>
    <property type="molecule type" value="Genomic_DNA"/>
</dbReference>
<dbReference type="AlphaFoldDB" id="A0A4Y1R242"/>
<sequence>MQVVFSGDFIIKMPMLTASSTIVSSPLLPTAAPRKLSEKIICRAGYLQSTEGVSNGKAASKPSIDNNKNELLTLNPLISEYVVESIGCFVEVKISIKEKKSHEEIAKQNLPN</sequence>
<accession>A0A4Y1R242</accession>
<reference evidence="1" key="1">
    <citation type="journal article" date="2019" name="Science">
        <title>Mutation of a bHLH transcription factor allowed almond domestication.</title>
        <authorList>
            <person name="Sanchez-Perez R."/>
            <person name="Pavan S."/>
            <person name="Mazzeo R."/>
            <person name="Moldovan C."/>
            <person name="Aiese Cigliano R."/>
            <person name="Del Cueto J."/>
            <person name="Ricciardi F."/>
            <person name="Lotti C."/>
            <person name="Ricciardi L."/>
            <person name="Dicenta F."/>
            <person name="Lopez-Marques R.L."/>
            <person name="Lindberg Moller B."/>
        </authorList>
    </citation>
    <scope>NUCLEOTIDE SEQUENCE</scope>
</reference>
<name>A0A4Y1R242_PRUDU</name>
<proteinExistence type="predicted"/>